<evidence type="ECO:0000313" key="1">
    <source>
        <dbReference type="EMBL" id="DAD79283.1"/>
    </source>
</evidence>
<protein>
    <submittedName>
        <fullName evidence="1">Uncharacterized protein</fullName>
    </submittedName>
</protein>
<sequence>MITPCNIRTIFLHSCILLRLQPFDDFQFLPLG</sequence>
<dbReference type="EMBL" id="BK014862">
    <property type="protein sequence ID" value="DAD79283.1"/>
    <property type="molecule type" value="Genomic_DNA"/>
</dbReference>
<organism evidence="1">
    <name type="scientific">Myoviridae sp. ctRPH1</name>
    <dbReference type="NCBI Taxonomy" id="2826650"/>
    <lineage>
        <taxon>Viruses</taxon>
        <taxon>Duplodnaviria</taxon>
        <taxon>Heunggongvirae</taxon>
        <taxon>Uroviricota</taxon>
        <taxon>Caudoviricetes</taxon>
    </lineage>
</organism>
<name>A0A8S5MBH0_9CAUD</name>
<reference evidence="1" key="1">
    <citation type="journal article" date="2021" name="Proc. Natl. Acad. Sci. U.S.A.">
        <title>A Catalog of Tens of Thousands of Viruses from Human Metagenomes Reveals Hidden Associations with Chronic Diseases.</title>
        <authorList>
            <person name="Tisza M.J."/>
            <person name="Buck C.B."/>
        </authorList>
    </citation>
    <scope>NUCLEOTIDE SEQUENCE</scope>
    <source>
        <strain evidence="1">CtRPH1</strain>
    </source>
</reference>
<proteinExistence type="predicted"/>
<accession>A0A8S5MBH0</accession>